<dbReference type="OMA" id="VQDENYS"/>
<dbReference type="Proteomes" id="UP000220797">
    <property type="component" value="Unassembled WGS sequence"/>
</dbReference>
<name>A0A1J1GUX7_PLAGA</name>
<comment type="caution">
    <text evidence="2">The sequence shown here is derived from an EMBL/GenBank/DDBJ whole genome shotgun (WGS) entry which is preliminary data.</text>
</comment>
<evidence type="ECO:0000313" key="2">
    <source>
        <dbReference type="EMBL" id="CRG95104.1"/>
    </source>
</evidence>
<keyword evidence="1" id="KW-1133">Transmembrane helix</keyword>
<keyword evidence="1" id="KW-0812">Transmembrane</keyword>
<gene>
    <name evidence="2" type="ORF">PGAL8A_00250600</name>
</gene>
<feature type="transmembrane region" description="Helical" evidence="1">
    <location>
        <begin position="338"/>
        <end position="356"/>
    </location>
</feature>
<dbReference type="VEuPathDB" id="PlasmoDB:PGAL8A_00250600"/>
<dbReference type="EMBL" id="CVMV01000032">
    <property type="protein sequence ID" value="CRG95104.1"/>
    <property type="molecule type" value="Genomic_DNA"/>
</dbReference>
<reference evidence="2" key="1">
    <citation type="submission" date="2015-04" db="EMBL/GenBank/DDBJ databases">
        <authorList>
            <consortium name="Pathogen Informatics"/>
        </authorList>
    </citation>
    <scope>NUCLEOTIDE SEQUENCE [LARGE SCALE GENOMIC DNA]</scope>
    <source>
        <strain evidence="2">8A</strain>
    </source>
</reference>
<dbReference type="GeneID" id="39731034"/>
<dbReference type="OrthoDB" id="371589at2759"/>
<sequence>MNRLVKRSNFFFCVFKNDMKTLINKNVDYEFIKTINKKKKEKSFKNIFFAVGLTNLAIFFYTFQNFYSKKNKDYFHFNDITVVDHFILSEFISSIGINNFHVYLKNNFYKKLTTQLQNESYSFKENSLLGLLENLCKNKNTFIEIEKKKKEFDLLTYIFEKLKNEYLEYTKKKIYSCILFYYIKYSDELFFTYDQIQQLVYNKNLFYNLKNKEEIISYLLLLIFKNEKNIYEIYEKENELIKIYTQNNNQLNKVTENYNNSIIKFLISSKNNNKINEQSILKFYYSIKKNNENYYKQESLRKFQNYLNKINAPLLINENDLVKEKNSNNIMNKIYLKYFENTILYTFFFSFILHNINAKEYNLKTYITAFKDIYKSIYTNCIINSLFLIEKSVINNLDIHKDTNLFLLISFLFNILNSLSFSFSIYKCKYALVPLLFSQIIKDDFFL</sequence>
<keyword evidence="1" id="KW-0472">Membrane</keyword>
<evidence type="ECO:0000313" key="3">
    <source>
        <dbReference type="Proteomes" id="UP000220797"/>
    </source>
</evidence>
<protein>
    <submittedName>
        <fullName evidence="2">Uncharacterized protein</fullName>
    </submittedName>
</protein>
<organism evidence="2 3">
    <name type="scientific">Plasmodium gallinaceum</name>
    <dbReference type="NCBI Taxonomy" id="5849"/>
    <lineage>
        <taxon>Eukaryota</taxon>
        <taxon>Sar</taxon>
        <taxon>Alveolata</taxon>
        <taxon>Apicomplexa</taxon>
        <taxon>Aconoidasida</taxon>
        <taxon>Haemosporida</taxon>
        <taxon>Plasmodiidae</taxon>
        <taxon>Plasmodium</taxon>
        <taxon>Plasmodium (Haemamoeba)</taxon>
    </lineage>
</organism>
<feature type="transmembrane region" description="Helical" evidence="1">
    <location>
        <begin position="405"/>
        <end position="426"/>
    </location>
</feature>
<feature type="transmembrane region" description="Helical" evidence="1">
    <location>
        <begin position="47"/>
        <end position="66"/>
    </location>
</feature>
<accession>A0A1J1GUX7</accession>
<evidence type="ECO:0000256" key="1">
    <source>
        <dbReference type="SAM" id="Phobius"/>
    </source>
</evidence>
<keyword evidence="3" id="KW-1185">Reference proteome</keyword>
<feature type="transmembrane region" description="Helical" evidence="1">
    <location>
        <begin position="86"/>
        <end position="104"/>
    </location>
</feature>
<proteinExistence type="predicted"/>
<dbReference type="RefSeq" id="XP_028527917.1">
    <property type="nucleotide sequence ID" value="XM_028671246.1"/>
</dbReference>
<dbReference type="AlphaFoldDB" id="A0A1J1GUX7"/>